<feature type="compositionally biased region" description="Low complexity" evidence="1">
    <location>
        <begin position="38"/>
        <end position="64"/>
    </location>
</feature>
<protein>
    <submittedName>
        <fullName evidence="2">Uncharacterized protein</fullName>
    </submittedName>
</protein>
<comment type="caution">
    <text evidence="2">The sequence shown here is derived from an EMBL/GenBank/DDBJ whole genome shotgun (WGS) entry which is preliminary data.</text>
</comment>
<dbReference type="Proteomes" id="UP000737018">
    <property type="component" value="Unassembled WGS sequence"/>
</dbReference>
<proteinExistence type="predicted"/>
<organism evidence="2 3">
    <name type="scientific">Castanea mollissima</name>
    <name type="common">Chinese chestnut</name>
    <dbReference type="NCBI Taxonomy" id="60419"/>
    <lineage>
        <taxon>Eukaryota</taxon>
        <taxon>Viridiplantae</taxon>
        <taxon>Streptophyta</taxon>
        <taxon>Embryophyta</taxon>
        <taxon>Tracheophyta</taxon>
        <taxon>Spermatophyta</taxon>
        <taxon>Magnoliopsida</taxon>
        <taxon>eudicotyledons</taxon>
        <taxon>Gunneridae</taxon>
        <taxon>Pentapetalae</taxon>
        <taxon>rosids</taxon>
        <taxon>fabids</taxon>
        <taxon>Fagales</taxon>
        <taxon>Fagaceae</taxon>
        <taxon>Castanea</taxon>
    </lineage>
</organism>
<accession>A0A8J4V7W1</accession>
<evidence type="ECO:0000313" key="3">
    <source>
        <dbReference type="Proteomes" id="UP000737018"/>
    </source>
</evidence>
<evidence type="ECO:0000313" key="2">
    <source>
        <dbReference type="EMBL" id="KAF3944590.1"/>
    </source>
</evidence>
<gene>
    <name evidence="2" type="ORF">CMV_028954</name>
</gene>
<sequence>MSKSSQPLDLKKKLVERMVREYDSRRSYSRSCSRDSRWSYSRSPYMSISPSRSRSYSGRSGSISPKRKYSRPSPSVFGSRFDTYNND</sequence>
<dbReference type="EMBL" id="JRKL02012578">
    <property type="protein sequence ID" value="KAF3944590.1"/>
    <property type="molecule type" value="Genomic_DNA"/>
</dbReference>
<keyword evidence="3" id="KW-1185">Reference proteome</keyword>
<dbReference type="AlphaFoldDB" id="A0A8J4V7W1"/>
<feature type="region of interest" description="Disordered" evidence="1">
    <location>
        <begin position="33"/>
        <end position="87"/>
    </location>
</feature>
<name>A0A8J4V7W1_9ROSI</name>
<reference evidence="2" key="1">
    <citation type="submission" date="2020-03" db="EMBL/GenBank/DDBJ databases">
        <title>Castanea mollissima Vanexum genome sequencing.</title>
        <authorList>
            <person name="Staton M."/>
        </authorList>
    </citation>
    <scope>NUCLEOTIDE SEQUENCE</scope>
    <source>
        <tissue evidence="2">Leaf</tissue>
    </source>
</reference>
<evidence type="ECO:0000256" key="1">
    <source>
        <dbReference type="SAM" id="MobiDB-lite"/>
    </source>
</evidence>